<feature type="transmembrane region" description="Helical" evidence="8">
    <location>
        <begin position="260"/>
        <end position="278"/>
    </location>
</feature>
<feature type="transmembrane region" description="Helical" evidence="8">
    <location>
        <begin position="87"/>
        <end position="109"/>
    </location>
</feature>
<proteinExistence type="inferred from homology"/>
<dbReference type="PANTHER" id="PTHR23502">
    <property type="entry name" value="MAJOR FACILITATOR SUPERFAMILY"/>
    <property type="match status" value="1"/>
</dbReference>
<gene>
    <name evidence="10" type="ORF">NP439_06760</name>
</gene>
<reference evidence="10" key="1">
    <citation type="submission" date="2022-07" db="EMBL/GenBank/DDBJ databases">
        <title>FELIX.</title>
        <authorList>
            <person name="Wan K.H."/>
            <person name="Park S."/>
            <person name="Lawrence Q."/>
            <person name="Eichenberger J.P."/>
            <person name="Booth B.W."/>
            <person name="Piaggio A.J."/>
            <person name="Chandler J.C."/>
            <person name="Franklin A.B."/>
            <person name="Celniker S.E."/>
        </authorList>
    </citation>
    <scope>NUCLEOTIDE SEQUENCE</scope>
    <source>
        <strain evidence="10">QA-1986 374</strain>
    </source>
</reference>
<feature type="transmembrane region" description="Helical" evidence="8">
    <location>
        <begin position="175"/>
        <end position="194"/>
    </location>
</feature>
<feature type="transmembrane region" description="Helical" evidence="8">
    <location>
        <begin position="353"/>
        <end position="373"/>
    </location>
</feature>
<evidence type="ECO:0000256" key="3">
    <source>
        <dbReference type="ARBA" id="ARBA00022448"/>
    </source>
</evidence>
<dbReference type="PANTHER" id="PTHR23502:SF132">
    <property type="entry name" value="POLYAMINE TRANSPORTER 2-RELATED"/>
    <property type="match status" value="1"/>
</dbReference>
<dbReference type="InterPro" id="IPR001958">
    <property type="entry name" value="Tet-R_TetA/multi-R_MdtG-like"/>
</dbReference>
<evidence type="ECO:0000256" key="2">
    <source>
        <dbReference type="ARBA" id="ARBA00006236"/>
    </source>
</evidence>
<dbReference type="SUPFAM" id="SSF103473">
    <property type="entry name" value="MFS general substrate transporter"/>
    <property type="match status" value="1"/>
</dbReference>
<keyword evidence="3 8" id="KW-0813">Transport</keyword>
<sequence>MESMNSLSKNTKPHTRKLAISVLLGILAAFGSLTVDMYLPSFPTIADEFGTSASNVQLSLTFCLLGLAAGQIVFGPLSDKRGRKVPLISALILYIFASVLCIFAPSIWLFIVARFFQGLTASAGVVISRAVVRDIFSGKDSTRLYGLITLFVGVGPILAPIIGGAVLNFTNWQGIFLLLAFLTLAILAFIFIVLPETNPASNRGDGNIKETLITFEKLTKNKQFLGYGLTQGLIMAGVFANVSGTPFIYQSIYGVSPQMFSFLFALNGAGIIIGTRIIGRITRKIEEDKLLYIGLCISTLFSIILFFMTWVQAPLPLIVIPLFLVVSCTGISTPLTFSLAMRNQKKHAGSASAFLGILPYLLGGIAIPFVGIAGESTAVPMGITMVIANLGGLLSYLLLVRKNVSA</sequence>
<keyword evidence="4 8" id="KW-1003">Cell membrane</keyword>
<evidence type="ECO:0000313" key="10">
    <source>
        <dbReference type="EMBL" id="UUI04348.1"/>
    </source>
</evidence>
<feature type="transmembrane region" description="Helical" evidence="8">
    <location>
        <begin position="144"/>
        <end position="169"/>
    </location>
</feature>
<dbReference type="Pfam" id="PF07690">
    <property type="entry name" value="MFS_1"/>
    <property type="match status" value="1"/>
</dbReference>
<keyword evidence="6 8" id="KW-1133">Transmembrane helix</keyword>
<dbReference type="CDD" id="cd17320">
    <property type="entry name" value="MFS_MdfA_MDR_like"/>
    <property type="match status" value="1"/>
</dbReference>
<dbReference type="InterPro" id="IPR004812">
    <property type="entry name" value="Efflux_drug-R_Bcr/CmlA"/>
</dbReference>
<dbReference type="PRINTS" id="PR01035">
    <property type="entry name" value="TCRTETA"/>
</dbReference>
<dbReference type="EMBL" id="CP101914">
    <property type="protein sequence ID" value="UUI04348.1"/>
    <property type="molecule type" value="Genomic_DNA"/>
</dbReference>
<dbReference type="InterPro" id="IPR036259">
    <property type="entry name" value="MFS_trans_sf"/>
</dbReference>
<dbReference type="NCBIfam" id="TIGR00710">
    <property type="entry name" value="efflux_Bcr_CflA"/>
    <property type="match status" value="1"/>
</dbReference>
<evidence type="ECO:0000256" key="8">
    <source>
        <dbReference type="RuleBase" id="RU365088"/>
    </source>
</evidence>
<comment type="similarity">
    <text evidence="2 8">Belongs to the major facilitator superfamily. Bcr/CmlA family.</text>
</comment>
<accession>A0ABY5JVF5</accession>
<feature type="transmembrane region" description="Helical" evidence="8">
    <location>
        <begin position="115"/>
        <end position="132"/>
    </location>
</feature>
<comment type="subcellular location">
    <subcellularLocation>
        <location evidence="1 8">Cell membrane</location>
        <topology evidence="1 8">Multi-pass membrane protein</topology>
    </subcellularLocation>
</comment>
<evidence type="ECO:0000313" key="11">
    <source>
        <dbReference type="Proteomes" id="UP001059773"/>
    </source>
</evidence>
<comment type="caution">
    <text evidence="8">Lacks conserved residue(s) required for the propagation of feature annotation.</text>
</comment>
<evidence type="ECO:0000256" key="4">
    <source>
        <dbReference type="ARBA" id="ARBA00022475"/>
    </source>
</evidence>
<keyword evidence="11" id="KW-1185">Reference proteome</keyword>
<evidence type="ECO:0000256" key="7">
    <source>
        <dbReference type="ARBA" id="ARBA00023136"/>
    </source>
</evidence>
<feature type="transmembrane region" description="Helical" evidence="8">
    <location>
        <begin position="379"/>
        <end position="400"/>
    </location>
</feature>
<dbReference type="InterPro" id="IPR011701">
    <property type="entry name" value="MFS"/>
</dbReference>
<feature type="transmembrane region" description="Helical" evidence="8">
    <location>
        <begin position="317"/>
        <end position="341"/>
    </location>
</feature>
<keyword evidence="7 8" id="KW-0472">Membrane</keyword>
<name>A0ABY5JVF5_9BACI</name>
<organism evidence="10 11">
    <name type="scientific">Oceanobacillus jeddahense</name>
    <dbReference type="NCBI Taxonomy" id="1462527"/>
    <lineage>
        <taxon>Bacteria</taxon>
        <taxon>Bacillati</taxon>
        <taxon>Bacillota</taxon>
        <taxon>Bacilli</taxon>
        <taxon>Bacillales</taxon>
        <taxon>Bacillaceae</taxon>
        <taxon>Oceanobacillus</taxon>
    </lineage>
</organism>
<evidence type="ECO:0000259" key="9">
    <source>
        <dbReference type="PROSITE" id="PS50850"/>
    </source>
</evidence>
<feature type="domain" description="Major facilitator superfamily (MFS) profile" evidence="9">
    <location>
        <begin position="17"/>
        <end position="403"/>
    </location>
</feature>
<keyword evidence="5 8" id="KW-0812">Transmembrane</keyword>
<protein>
    <recommendedName>
        <fullName evidence="8">Bcr/CflA family efflux transporter</fullName>
    </recommendedName>
</protein>
<dbReference type="Gene3D" id="1.20.1720.10">
    <property type="entry name" value="Multidrug resistance protein D"/>
    <property type="match status" value="1"/>
</dbReference>
<evidence type="ECO:0000256" key="5">
    <source>
        <dbReference type="ARBA" id="ARBA00022692"/>
    </source>
</evidence>
<dbReference type="Proteomes" id="UP001059773">
    <property type="component" value="Chromosome"/>
</dbReference>
<dbReference type="RefSeq" id="WP_256709263.1">
    <property type="nucleotide sequence ID" value="NZ_CP101914.1"/>
</dbReference>
<feature type="transmembrane region" description="Helical" evidence="8">
    <location>
        <begin position="224"/>
        <end position="248"/>
    </location>
</feature>
<dbReference type="InterPro" id="IPR020846">
    <property type="entry name" value="MFS_dom"/>
</dbReference>
<feature type="transmembrane region" description="Helical" evidence="8">
    <location>
        <begin position="290"/>
        <end position="311"/>
    </location>
</feature>
<evidence type="ECO:0000256" key="6">
    <source>
        <dbReference type="ARBA" id="ARBA00022989"/>
    </source>
</evidence>
<feature type="transmembrane region" description="Helical" evidence="8">
    <location>
        <begin position="56"/>
        <end position="75"/>
    </location>
</feature>
<evidence type="ECO:0000256" key="1">
    <source>
        <dbReference type="ARBA" id="ARBA00004651"/>
    </source>
</evidence>
<dbReference type="PROSITE" id="PS50850">
    <property type="entry name" value="MFS"/>
    <property type="match status" value="1"/>
</dbReference>